<dbReference type="Gene3D" id="1.10.510.10">
    <property type="entry name" value="Transferase(Phosphotransferase) domain 1"/>
    <property type="match status" value="1"/>
</dbReference>
<keyword evidence="2" id="KW-0418">Kinase</keyword>
<evidence type="ECO:0000259" key="1">
    <source>
        <dbReference type="PROSITE" id="PS50011"/>
    </source>
</evidence>
<dbReference type="PANTHER" id="PTHR48011">
    <property type="entry name" value="CCR4-NOT TRANSCRIPTIONAL COMPLEX SUBUNIT CAF120-RELATED"/>
    <property type="match status" value="1"/>
</dbReference>
<dbReference type="PANTHER" id="PTHR48011:SF6">
    <property type="entry name" value="PROTEIN KINASE DOMAIN-CONTAINING PROTEIN"/>
    <property type="match status" value="1"/>
</dbReference>
<dbReference type="InterPro" id="IPR052751">
    <property type="entry name" value="Plant_MAPKKK"/>
</dbReference>
<proteinExistence type="predicted"/>
<sequence>MAPEVARGEEQGFAADVWALACTMLEMITGKMPWGGVSDPAA</sequence>
<name>A0A392UUR5_9FABA</name>
<feature type="non-terminal residue" evidence="2">
    <location>
        <position position="42"/>
    </location>
</feature>
<dbReference type="GO" id="GO:0005524">
    <property type="term" value="F:ATP binding"/>
    <property type="evidence" value="ECO:0007669"/>
    <property type="project" value="InterPro"/>
</dbReference>
<evidence type="ECO:0000313" key="3">
    <source>
        <dbReference type="Proteomes" id="UP000265520"/>
    </source>
</evidence>
<dbReference type="PROSITE" id="PS50011">
    <property type="entry name" value="PROTEIN_KINASE_DOM"/>
    <property type="match status" value="1"/>
</dbReference>
<accession>A0A392UUR5</accession>
<dbReference type="Proteomes" id="UP000265520">
    <property type="component" value="Unassembled WGS sequence"/>
</dbReference>
<evidence type="ECO:0000313" key="2">
    <source>
        <dbReference type="EMBL" id="MCI79758.1"/>
    </source>
</evidence>
<keyword evidence="2" id="KW-0808">Transferase</keyword>
<reference evidence="2 3" key="1">
    <citation type="journal article" date="2018" name="Front. Plant Sci.">
        <title>Red Clover (Trifolium pratense) and Zigzag Clover (T. medium) - A Picture of Genomic Similarities and Differences.</title>
        <authorList>
            <person name="Dluhosova J."/>
            <person name="Istvanek J."/>
            <person name="Nedelnik J."/>
            <person name="Repkova J."/>
        </authorList>
    </citation>
    <scope>NUCLEOTIDE SEQUENCE [LARGE SCALE GENOMIC DNA]</scope>
    <source>
        <strain evidence="3">cv. 10/8</strain>
        <tissue evidence="2">Leaf</tissue>
    </source>
</reference>
<dbReference type="GO" id="GO:0004672">
    <property type="term" value="F:protein kinase activity"/>
    <property type="evidence" value="ECO:0007669"/>
    <property type="project" value="InterPro"/>
</dbReference>
<dbReference type="InterPro" id="IPR011009">
    <property type="entry name" value="Kinase-like_dom_sf"/>
</dbReference>
<dbReference type="EMBL" id="LXQA010980671">
    <property type="protein sequence ID" value="MCI79758.1"/>
    <property type="molecule type" value="Genomic_DNA"/>
</dbReference>
<dbReference type="SUPFAM" id="SSF56112">
    <property type="entry name" value="Protein kinase-like (PK-like)"/>
    <property type="match status" value="1"/>
</dbReference>
<protein>
    <submittedName>
        <fullName evidence="2">Mitogen-activated protein kinase kinase kinase 2-like</fullName>
    </submittedName>
</protein>
<feature type="domain" description="Protein kinase" evidence="1">
    <location>
        <begin position="1"/>
        <end position="42"/>
    </location>
</feature>
<dbReference type="AlphaFoldDB" id="A0A392UUR5"/>
<dbReference type="InterPro" id="IPR000719">
    <property type="entry name" value="Prot_kinase_dom"/>
</dbReference>
<dbReference type="GO" id="GO:0007165">
    <property type="term" value="P:signal transduction"/>
    <property type="evidence" value="ECO:0007669"/>
    <property type="project" value="TreeGrafter"/>
</dbReference>
<comment type="caution">
    <text evidence="2">The sequence shown here is derived from an EMBL/GenBank/DDBJ whole genome shotgun (WGS) entry which is preliminary data.</text>
</comment>
<organism evidence="2 3">
    <name type="scientific">Trifolium medium</name>
    <dbReference type="NCBI Taxonomy" id="97028"/>
    <lineage>
        <taxon>Eukaryota</taxon>
        <taxon>Viridiplantae</taxon>
        <taxon>Streptophyta</taxon>
        <taxon>Embryophyta</taxon>
        <taxon>Tracheophyta</taxon>
        <taxon>Spermatophyta</taxon>
        <taxon>Magnoliopsida</taxon>
        <taxon>eudicotyledons</taxon>
        <taxon>Gunneridae</taxon>
        <taxon>Pentapetalae</taxon>
        <taxon>rosids</taxon>
        <taxon>fabids</taxon>
        <taxon>Fabales</taxon>
        <taxon>Fabaceae</taxon>
        <taxon>Papilionoideae</taxon>
        <taxon>50 kb inversion clade</taxon>
        <taxon>NPAAA clade</taxon>
        <taxon>Hologalegina</taxon>
        <taxon>IRL clade</taxon>
        <taxon>Trifolieae</taxon>
        <taxon>Trifolium</taxon>
    </lineage>
</organism>
<keyword evidence="3" id="KW-1185">Reference proteome</keyword>
<dbReference type="Pfam" id="PF00069">
    <property type="entry name" value="Pkinase"/>
    <property type="match status" value="1"/>
</dbReference>